<gene>
    <name evidence="1" type="ORF">C8Q71DRAFT_280221</name>
</gene>
<sequence>MSAGEHYSAIRFVSDETTYPPDHEKVCAGLVNDDEPSRGHVRILAQASRGWRNHVRILAQASALMNVDFVRIASGIPPSKWPVSVRIGIRPLPQLIGVLERWTRICPYIKAMNKRHLHTRQNRRSVDLPPGRCSRHACQCSQPLRMCQGLSHRVLRIMTTPHPEPSRRLVNSTYRPASRQLLYTRWAASGSRREESVAVIV</sequence>
<reference evidence="1 2" key="1">
    <citation type="journal article" date="2021" name="Environ. Microbiol.">
        <title>Gene family expansions and transcriptome signatures uncover fungal adaptations to wood decay.</title>
        <authorList>
            <person name="Hage H."/>
            <person name="Miyauchi S."/>
            <person name="Viragh M."/>
            <person name="Drula E."/>
            <person name="Min B."/>
            <person name="Chaduli D."/>
            <person name="Navarro D."/>
            <person name="Favel A."/>
            <person name="Norest M."/>
            <person name="Lesage-Meessen L."/>
            <person name="Balint B."/>
            <person name="Merenyi Z."/>
            <person name="de Eugenio L."/>
            <person name="Morin E."/>
            <person name="Martinez A.T."/>
            <person name="Baldrian P."/>
            <person name="Stursova M."/>
            <person name="Martinez M.J."/>
            <person name="Novotny C."/>
            <person name="Magnuson J.K."/>
            <person name="Spatafora J.W."/>
            <person name="Maurice S."/>
            <person name="Pangilinan J."/>
            <person name="Andreopoulos W."/>
            <person name="LaButti K."/>
            <person name="Hundley H."/>
            <person name="Na H."/>
            <person name="Kuo A."/>
            <person name="Barry K."/>
            <person name="Lipzen A."/>
            <person name="Henrissat B."/>
            <person name="Riley R."/>
            <person name="Ahrendt S."/>
            <person name="Nagy L.G."/>
            <person name="Grigoriev I.V."/>
            <person name="Martin F."/>
            <person name="Rosso M.N."/>
        </authorList>
    </citation>
    <scope>NUCLEOTIDE SEQUENCE [LARGE SCALE GENOMIC DNA]</scope>
    <source>
        <strain evidence="1 2">CIRM-BRFM 1785</strain>
    </source>
</reference>
<evidence type="ECO:0000313" key="2">
    <source>
        <dbReference type="Proteomes" id="UP000814176"/>
    </source>
</evidence>
<dbReference type="RefSeq" id="XP_047775110.1">
    <property type="nucleotide sequence ID" value="XM_047917488.1"/>
</dbReference>
<dbReference type="Proteomes" id="UP000814176">
    <property type="component" value="Unassembled WGS sequence"/>
</dbReference>
<accession>A0ABQ8K546</accession>
<dbReference type="GeneID" id="71998220"/>
<proteinExistence type="predicted"/>
<protein>
    <submittedName>
        <fullName evidence="1">Uncharacterized protein</fullName>
    </submittedName>
</protein>
<keyword evidence="2" id="KW-1185">Reference proteome</keyword>
<dbReference type="EMBL" id="JADCUA010000023">
    <property type="protein sequence ID" value="KAH9832064.1"/>
    <property type="molecule type" value="Genomic_DNA"/>
</dbReference>
<organism evidence="1 2">
    <name type="scientific">Rhodofomes roseus</name>
    <dbReference type="NCBI Taxonomy" id="34475"/>
    <lineage>
        <taxon>Eukaryota</taxon>
        <taxon>Fungi</taxon>
        <taxon>Dikarya</taxon>
        <taxon>Basidiomycota</taxon>
        <taxon>Agaricomycotina</taxon>
        <taxon>Agaricomycetes</taxon>
        <taxon>Polyporales</taxon>
        <taxon>Rhodofomes</taxon>
    </lineage>
</organism>
<name>A0ABQ8K546_9APHY</name>
<evidence type="ECO:0000313" key="1">
    <source>
        <dbReference type="EMBL" id="KAH9832064.1"/>
    </source>
</evidence>
<comment type="caution">
    <text evidence="1">The sequence shown here is derived from an EMBL/GenBank/DDBJ whole genome shotgun (WGS) entry which is preliminary data.</text>
</comment>